<organism evidence="1 2">
    <name type="scientific">Rubripirellula obstinata</name>
    <dbReference type="NCBI Taxonomy" id="406547"/>
    <lineage>
        <taxon>Bacteria</taxon>
        <taxon>Pseudomonadati</taxon>
        <taxon>Planctomycetota</taxon>
        <taxon>Planctomycetia</taxon>
        <taxon>Pirellulales</taxon>
        <taxon>Pirellulaceae</taxon>
        <taxon>Rubripirellula</taxon>
    </lineage>
</organism>
<protein>
    <submittedName>
        <fullName evidence="1">Uncharacterized protein</fullName>
    </submittedName>
</protein>
<dbReference type="Proteomes" id="UP000322699">
    <property type="component" value="Unassembled WGS sequence"/>
</dbReference>
<sequence>MQDEHCNLHIAREKRSPGTFNLQCSSCNLQFRNEWYWNYFRHRQRTASPLVVDPVTSNRIGINVLASDFVTVTTCL</sequence>
<comment type="caution">
    <text evidence="1">The sequence shown here is derived from an EMBL/GenBank/DDBJ whole genome shotgun (WGS) entry which is preliminary data.</text>
</comment>
<accession>A0A5B1CFH0</accession>
<dbReference type="AlphaFoldDB" id="A0A5B1CFH0"/>
<name>A0A5B1CFH0_9BACT</name>
<dbReference type="EMBL" id="VRLW01000001">
    <property type="protein sequence ID" value="KAA1259948.1"/>
    <property type="molecule type" value="Genomic_DNA"/>
</dbReference>
<gene>
    <name evidence="1" type="ORF">LF1_24860</name>
</gene>
<evidence type="ECO:0000313" key="2">
    <source>
        <dbReference type="Proteomes" id="UP000322699"/>
    </source>
</evidence>
<reference evidence="1 2" key="1">
    <citation type="submission" date="2019-08" db="EMBL/GenBank/DDBJ databases">
        <title>Deep-cultivation of Planctomycetes and their phenomic and genomic characterization uncovers novel biology.</title>
        <authorList>
            <person name="Wiegand S."/>
            <person name="Jogler M."/>
            <person name="Boedeker C."/>
            <person name="Pinto D."/>
            <person name="Vollmers J."/>
            <person name="Rivas-Marin E."/>
            <person name="Kohn T."/>
            <person name="Peeters S.H."/>
            <person name="Heuer A."/>
            <person name="Rast P."/>
            <person name="Oberbeckmann S."/>
            <person name="Bunk B."/>
            <person name="Jeske O."/>
            <person name="Meyerdierks A."/>
            <person name="Storesund J.E."/>
            <person name="Kallscheuer N."/>
            <person name="Luecker S."/>
            <person name="Lage O.M."/>
            <person name="Pohl T."/>
            <person name="Merkel B.J."/>
            <person name="Hornburger P."/>
            <person name="Mueller R.-W."/>
            <person name="Bruemmer F."/>
            <person name="Labrenz M."/>
            <person name="Spormann A.M."/>
            <person name="Op Den Camp H."/>
            <person name="Overmann J."/>
            <person name="Amann R."/>
            <person name="Jetten M.S.M."/>
            <person name="Mascher T."/>
            <person name="Medema M.H."/>
            <person name="Devos D.P."/>
            <person name="Kaster A.-K."/>
            <person name="Ovreas L."/>
            <person name="Rohde M."/>
            <person name="Galperin M.Y."/>
            <person name="Jogler C."/>
        </authorList>
    </citation>
    <scope>NUCLEOTIDE SEQUENCE [LARGE SCALE GENOMIC DNA]</scope>
    <source>
        <strain evidence="1 2">LF1</strain>
    </source>
</reference>
<keyword evidence="2" id="KW-1185">Reference proteome</keyword>
<evidence type="ECO:0000313" key="1">
    <source>
        <dbReference type="EMBL" id="KAA1259948.1"/>
    </source>
</evidence>
<proteinExistence type="predicted"/>